<dbReference type="InterPro" id="IPR046357">
    <property type="entry name" value="PPIase_dom_sf"/>
</dbReference>
<accession>A0A4U1CGR3</accession>
<dbReference type="InterPro" id="IPR001179">
    <property type="entry name" value="PPIase_FKBP_dom"/>
</dbReference>
<dbReference type="Proteomes" id="UP000307244">
    <property type="component" value="Unassembled WGS sequence"/>
</dbReference>
<keyword evidence="9" id="KW-1185">Reference proteome</keyword>
<dbReference type="Pfam" id="PF00254">
    <property type="entry name" value="FKBP_C"/>
    <property type="match status" value="1"/>
</dbReference>
<evidence type="ECO:0000256" key="4">
    <source>
        <dbReference type="ARBA" id="ARBA00023235"/>
    </source>
</evidence>
<evidence type="ECO:0000256" key="2">
    <source>
        <dbReference type="ARBA" id="ARBA00006577"/>
    </source>
</evidence>
<dbReference type="EC" id="5.2.1.8" evidence="6"/>
<dbReference type="SUPFAM" id="SSF54534">
    <property type="entry name" value="FKBP-like"/>
    <property type="match status" value="2"/>
</dbReference>
<gene>
    <name evidence="8" type="ORF">FA047_17060</name>
</gene>
<feature type="domain" description="PPIase FKBP-type" evidence="7">
    <location>
        <begin position="71"/>
        <end position="167"/>
    </location>
</feature>
<dbReference type="GO" id="GO:0003755">
    <property type="term" value="F:peptidyl-prolyl cis-trans isomerase activity"/>
    <property type="evidence" value="ECO:0007669"/>
    <property type="project" value="UniProtKB-UniRule"/>
</dbReference>
<evidence type="ECO:0000256" key="5">
    <source>
        <dbReference type="PROSITE-ProRule" id="PRU00277"/>
    </source>
</evidence>
<dbReference type="PROSITE" id="PS50059">
    <property type="entry name" value="FKBP_PPIASE"/>
    <property type="match status" value="2"/>
</dbReference>
<organism evidence="8 9">
    <name type="scientific">Pedobacter frigoris</name>
    <dbReference type="NCBI Taxonomy" id="2571272"/>
    <lineage>
        <taxon>Bacteria</taxon>
        <taxon>Pseudomonadati</taxon>
        <taxon>Bacteroidota</taxon>
        <taxon>Sphingobacteriia</taxon>
        <taxon>Sphingobacteriales</taxon>
        <taxon>Sphingobacteriaceae</taxon>
        <taxon>Pedobacter</taxon>
    </lineage>
</organism>
<protein>
    <recommendedName>
        <fullName evidence="6">Peptidyl-prolyl cis-trans isomerase</fullName>
        <ecNumber evidence="6">5.2.1.8</ecNumber>
    </recommendedName>
</protein>
<comment type="caution">
    <text evidence="8">The sequence shown here is derived from an EMBL/GenBank/DDBJ whole genome shotgun (WGS) entry which is preliminary data.</text>
</comment>
<dbReference type="RefSeq" id="WP_136837289.1">
    <property type="nucleotide sequence ID" value="NZ_SWBQ01000005.1"/>
</dbReference>
<comment type="similarity">
    <text evidence="2 6">Belongs to the FKBP-type PPIase family.</text>
</comment>
<dbReference type="OrthoDB" id="669809at2"/>
<evidence type="ECO:0000256" key="3">
    <source>
        <dbReference type="ARBA" id="ARBA00023110"/>
    </source>
</evidence>
<evidence type="ECO:0000256" key="1">
    <source>
        <dbReference type="ARBA" id="ARBA00000971"/>
    </source>
</evidence>
<dbReference type="PANTHER" id="PTHR43811">
    <property type="entry name" value="FKBP-TYPE PEPTIDYL-PROLYL CIS-TRANS ISOMERASE FKPA"/>
    <property type="match status" value="1"/>
</dbReference>
<evidence type="ECO:0000256" key="6">
    <source>
        <dbReference type="RuleBase" id="RU003915"/>
    </source>
</evidence>
<proteinExistence type="inferred from homology"/>
<keyword evidence="4 5" id="KW-0413">Isomerase</keyword>
<dbReference type="EMBL" id="SWBQ01000005">
    <property type="protein sequence ID" value="TKC04296.1"/>
    <property type="molecule type" value="Genomic_DNA"/>
</dbReference>
<dbReference type="Gene3D" id="3.10.50.40">
    <property type="match status" value="2"/>
</dbReference>
<evidence type="ECO:0000313" key="8">
    <source>
        <dbReference type="EMBL" id="TKC04296.1"/>
    </source>
</evidence>
<feature type="domain" description="PPIase FKBP-type" evidence="7">
    <location>
        <begin position="213"/>
        <end position="303"/>
    </location>
</feature>
<sequence length="304" mass="33018">MLKKISSYTFVLLGMIVVLSSCKKEYESIESIDQAKIQEYISKNNIAAVEDPAKSGFYYQVVTPGTGDQFANTDSVLYTVTVKSLLNGTIYYESPVYSNIGTYVGYTNALLGLNATGVRTAIQALKPGGKARVILPSYLAFGKNGNTTIGIPSNEIIDVVISTYPEKKQRLLDDRLIREYLIAKGLTATKDPVTGVYYIVVAQGTGTEVIDMTTKIKANYTGRYLLNGSVFDSSSDGSYSFTLTQLISGWDVLTKFKKGAKVRLFIPSSEGYGTAGSVNPNTGQVMISPNAILDFDIEILDVTN</sequence>
<dbReference type="PANTHER" id="PTHR43811:SF19">
    <property type="entry name" value="39 KDA FK506-BINDING NUCLEAR PROTEIN"/>
    <property type="match status" value="1"/>
</dbReference>
<dbReference type="PROSITE" id="PS51257">
    <property type="entry name" value="PROKAR_LIPOPROTEIN"/>
    <property type="match status" value="1"/>
</dbReference>
<dbReference type="AlphaFoldDB" id="A0A4U1CGR3"/>
<name>A0A4U1CGR3_9SPHI</name>
<reference evidence="8 9" key="1">
    <citation type="submission" date="2019-04" db="EMBL/GenBank/DDBJ databases">
        <title>Pedobacter sp. RP-3-15 sp. nov., isolated from Arctic soil.</title>
        <authorList>
            <person name="Dahal R.H."/>
            <person name="Kim D.-U."/>
        </authorList>
    </citation>
    <scope>NUCLEOTIDE SEQUENCE [LARGE SCALE GENOMIC DNA]</scope>
    <source>
        <strain evidence="8 9">RP-3-15</strain>
    </source>
</reference>
<keyword evidence="3 5" id="KW-0697">Rotamase</keyword>
<evidence type="ECO:0000313" key="9">
    <source>
        <dbReference type="Proteomes" id="UP000307244"/>
    </source>
</evidence>
<comment type="catalytic activity">
    <reaction evidence="1 5 6">
        <text>[protein]-peptidylproline (omega=180) = [protein]-peptidylproline (omega=0)</text>
        <dbReference type="Rhea" id="RHEA:16237"/>
        <dbReference type="Rhea" id="RHEA-COMP:10747"/>
        <dbReference type="Rhea" id="RHEA-COMP:10748"/>
        <dbReference type="ChEBI" id="CHEBI:83833"/>
        <dbReference type="ChEBI" id="CHEBI:83834"/>
        <dbReference type="EC" id="5.2.1.8"/>
    </reaction>
</comment>
<evidence type="ECO:0000259" key="7">
    <source>
        <dbReference type="PROSITE" id="PS50059"/>
    </source>
</evidence>